<evidence type="ECO:0000313" key="2">
    <source>
        <dbReference type="Proteomes" id="UP000076154"/>
    </source>
</evidence>
<comment type="caution">
    <text evidence="1">The sequence shown here is derived from an EMBL/GenBank/DDBJ whole genome shotgun (WGS) entry which is preliminary data.</text>
</comment>
<reference evidence="1" key="1">
    <citation type="submission" date="2018-04" db="EMBL/GenBank/DDBJ databases">
        <title>Whole genome sequencing of Hypsizygus marmoreus.</title>
        <authorList>
            <person name="Choi I.-G."/>
            <person name="Min B."/>
            <person name="Kim J.-G."/>
            <person name="Kim S."/>
            <person name="Oh Y.-L."/>
            <person name="Kong W.-S."/>
            <person name="Park H."/>
            <person name="Jeong J."/>
            <person name="Song E.-S."/>
        </authorList>
    </citation>
    <scope>NUCLEOTIDE SEQUENCE [LARGE SCALE GENOMIC DNA]</scope>
    <source>
        <strain evidence="1">51987-8</strain>
    </source>
</reference>
<evidence type="ECO:0000313" key="1">
    <source>
        <dbReference type="EMBL" id="RDB18169.1"/>
    </source>
</evidence>
<gene>
    <name evidence="1" type="ORF">Hypma_000488</name>
</gene>
<dbReference type="Proteomes" id="UP000076154">
    <property type="component" value="Unassembled WGS sequence"/>
</dbReference>
<proteinExistence type="predicted"/>
<accession>A0A369J7X4</accession>
<protein>
    <submittedName>
        <fullName evidence="1">Uncharacterized protein</fullName>
    </submittedName>
</protein>
<dbReference type="InParanoid" id="A0A369J7X4"/>
<name>A0A369J7X4_HYPMA</name>
<dbReference type="EMBL" id="LUEZ02000106">
    <property type="protein sequence ID" value="RDB18169.1"/>
    <property type="molecule type" value="Genomic_DNA"/>
</dbReference>
<dbReference type="AlphaFoldDB" id="A0A369J7X4"/>
<keyword evidence="2" id="KW-1185">Reference proteome</keyword>
<organism evidence="1 2">
    <name type="scientific">Hypsizygus marmoreus</name>
    <name type="common">White beech mushroom</name>
    <name type="synonym">Agaricus marmoreus</name>
    <dbReference type="NCBI Taxonomy" id="39966"/>
    <lineage>
        <taxon>Eukaryota</taxon>
        <taxon>Fungi</taxon>
        <taxon>Dikarya</taxon>
        <taxon>Basidiomycota</taxon>
        <taxon>Agaricomycotina</taxon>
        <taxon>Agaricomycetes</taxon>
        <taxon>Agaricomycetidae</taxon>
        <taxon>Agaricales</taxon>
        <taxon>Tricholomatineae</taxon>
        <taxon>Lyophyllaceae</taxon>
        <taxon>Hypsizygus</taxon>
    </lineage>
</organism>
<sequence length="213" mass="24236">MGGPSGKSGSRWLECHETSLLTRSTPKKLTRALEENDWLKLKHYGKRIRHLGFSSIRGQRLPVHEPVFTAIETYQPLHMLLPNLRAIQFHRQPSLGSDSLARTALLLNPTITRVTLQITGREAYLSTLLSCIPDLCPYIRDLVVSLVEFGGTHNIGPALAQMIGSLRHLYVLPSLRTLKRIELPRDIVIFSTRVNEPRFKQLQNFSFRAQSFE</sequence>